<evidence type="ECO:0000313" key="3">
    <source>
        <dbReference type="EMBL" id="MBU5678044.1"/>
    </source>
</evidence>
<evidence type="ECO:0000256" key="1">
    <source>
        <dbReference type="ARBA" id="ARBA00022801"/>
    </source>
</evidence>
<dbReference type="SMART" id="SM00646">
    <property type="entry name" value="Ami_3"/>
    <property type="match status" value="1"/>
</dbReference>
<dbReference type="Proteomes" id="UP000779508">
    <property type="component" value="Unassembled WGS sequence"/>
</dbReference>
<proteinExistence type="predicted"/>
<gene>
    <name evidence="3" type="ORF">KQI88_16615</name>
</gene>
<accession>A0ABS6G6P1</accession>
<evidence type="ECO:0000259" key="2">
    <source>
        <dbReference type="SMART" id="SM00646"/>
    </source>
</evidence>
<reference evidence="3 4" key="1">
    <citation type="submission" date="2021-06" db="EMBL/GenBank/DDBJ databases">
        <authorList>
            <person name="Sun Q."/>
            <person name="Li D."/>
        </authorList>
    </citation>
    <scope>NUCLEOTIDE SEQUENCE [LARGE SCALE GENOMIC DNA]</scope>
    <source>
        <strain evidence="3 4">MSJ-5</strain>
    </source>
</reference>
<keyword evidence="1" id="KW-0378">Hydrolase</keyword>
<dbReference type="Pfam" id="PF07833">
    <property type="entry name" value="Cu_amine_oxidN1"/>
    <property type="match status" value="1"/>
</dbReference>
<dbReference type="InterPro" id="IPR050695">
    <property type="entry name" value="N-acetylmuramoyl_amidase_3"/>
</dbReference>
<comment type="caution">
    <text evidence="3">The sequence shown here is derived from an EMBL/GenBank/DDBJ whole genome shotgun (WGS) entry which is preliminary data.</text>
</comment>
<dbReference type="CDD" id="cd02696">
    <property type="entry name" value="MurNAc-LAA"/>
    <property type="match status" value="1"/>
</dbReference>
<sequence length="717" mass="80274">MRKLIPSILVLIILITSLTVSFADGSLNKILLKENGIGKNYQVVNLKIDGKTVKSADVPPIIYPLNNQERTLVPLRVIIEHLGDKLNADIGWDEAKQEVKVKTKDKEILLKIDSPVALVNGVQKRLPDNIPAKLLAIGDNSRTMVPVRFFADELGLSVGWDEKTVTASIDMPKVPEKETEEEPIINPQPPQENVADVTDVRVEMNGSIPQIRIKTSKQIDYKQFKLANPERLVIDLNNAKLNLSDRNKLESNGTLHIQSNSEVIKGVRVSQFQNDPFVTRVVMELGKSTEHEISFDEKSGEIVINFTNYIRNVKKEIMNTKEVIVIEGDSVADYSIMQLSDPERLVVDIKGGVLHSNFKNNLINIDGKVAKTIRVSEHTPENNGTNEKNVRVVIDFQENSGYNEAYAEVNGNKLYLHLEGEPFKAIKYEETGWTTSRFTLKGSTVTRYSIGRQLASNLIEVTVPKKDIELELASLNINDHIIKSINISEDLSQSNYNVKLELQDSVEHKLLSSEQSQDLVLELNNKNAKYREMLVVIDPGHGGRDPGTTSSILKMHESEVVLDISTRLNKLLTEAGFRTYMTRVDNLTPNTKLELQDRADVANSLNADIFISIHANAAEKVPTANGLENFYHPSDIRGKKLAEVFQSEMIKNLDINSRGAKPNNLSVLRNTTMPAVLTETGFLTNAGDEAKLATSEYRQQVAEAMFKATVRYFEETR</sequence>
<dbReference type="PANTHER" id="PTHR30404">
    <property type="entry name" value="N-ACETYLMURAMOYL-L-ALANINE AMIDASE"/>
    <property type="match status" value="1"/>
</dbReference>
<dbReference type="Pfam" id="PF01520">
    <property type="entry name" value="Amidase_3"/>
    <property type="match status" value="1"/>
</dbReference>
<dbReference type="InterPro" id="IPR002508">
    <property type="entry name" value="MurNAc-LAA_cat"/>
</dbReference>
<dbReference type="Pfam" id="PF11741">
    <property type="entry name" value="AMIN"/>
    <property type="match status" value="2"/>
</dbReference>
<evidence type="ECO:0000313" key="4">
    <source>
        <dbReference type="Proteomes" id="UP000779508"/>
    </source>
</evidence>
<dbReference type="RefSeq" id="WP_216419304.1">
    <property type="nucleotide sequence ID" value="NZ_JAHLQK010000007.1"/>
</dbReference>
<dbReference type="InterPro" id="IPR021731">
    <property type="entry name" value="AMIN_dom"/>
</dbReference>
<dbReference type="PANTHER" id="PTHR30404:SF0">
    <property type="entry name" value="N-ACETYLMURAMOYL-L-ALANINE AMIDASE AMIC"/>
    <property type="match status" value="1"/>
</dbReference>
<dbReference type="EMBL" id="JAHLQK010000007">
    <property type="protein sequence ID" value="MBU5678044.1"/>
    <property type="molecule type" value="Genomic_DNA"/>
</dbReference>
<feature type="domain" description="MurNAc-LAA" evidence="2">
    <location>
        <begin position="599"/>
        <end position="710"/>
    </location>
</feature>
<protein>
    <submittedName>
        <fullName evidence="3">N-acetylmuramoyl-L-alanine amidase family protein</fullName>
    </submittedName>
</protein>
<dbReference type="InterPro" id="IPR012854">
    <property type="entry name" value="Cu_amine_oxidase-like_N"/>
</dbReference>
<organism evidence="3 4">
    <name type="scientific">Alkaliphilus flagellatus</name>
    <dbReference type="NCBI Taxonomy" id="2841507"/>
    <lineage>
        <taxon>Bacteria</taxon>
        <taxon>Bacillati</taxon>
        <taxon>Bacillota</taxon>
        <taxon>Clostridia</taxon>
        <taxon>Peptostreptococcales</taxon>
        <taxon>Natronincolaceae</taxon>
        <taxon>Alkaliphilus</taxon>
    </lineage>
</organism>
<keyword evidence="4" id="KW-1185">Reference proteome</keyword>
<name>A0ABS6G6P1_9FIRM</name>